<dbReference type="PANTHER" id="PTHR47843">
    <property type="entry name" value="BTB DOMAIN-CONTAINING PROTEIN-RELATED"/>
    <property type="match status" value="1"/>
</dbReference>
<dbReference type="EMBL" id="ML978070">
    <property type="protein sequence ID" value="KAF2014526.1"/>
    <property type="molecule type" value="Genomic_DNA"/>
</dbReference>
<accession>A0A6A5XNP2</accession>
<dbReference type="RefSeq" id="XP_033382865.1">
    <property type="nucleotide sequence ID" value="XM_033531117.1"/>
</dbReference>
<name>A0A6A5XNP2_9PLEO</name>
<proteinExistence type="predicted"/>
<evidence type="ECO:0000313" key="2">
    <source>
        <dbReference type="EMBL" id="KAF2014526.1"/>
    </source>
</evidence>
<dbReference type="CDD" id="cd18186">
    <property type="entry name" value="BTB_POZ_ZBTB_KLHL-like"/>
    <property type="match status" value="1"/>
</dbReference>
<sequence length="184" mass="20764">MASTHDGDPNKVYARLFSTGELSDVTVRCGSGMTRAHKVILYGKSEYFRKIIDNDSSDHVSSASYEINLGAYMGSELVYKALEFIYVGDYKPGASELLAQLKGFVEDPDSSKPKEHGDPKPVNHPWVNIHSEKELLMHLVLYQLAEKLQIPGFEDTIIKKFESACKMFWDSDSFVETVVQLFME</sequence>
<dbReference type="GeneID" id="54288514"/>
<dbReference type="OrthoDB" id="6359816at2759"/>
<dbReference type="InterPro" id="IPR000210">
    <property type="entry name" value="BTB/POZ_dom"/>
</dbReference>
<dbReference type="SUPFAM" id="SSF54695">
    <property type="entry name" value="POZ domain"/>
    <property type="match status" value="1"/>
</dbReference>
<evidence type="ECO:0000313" key="3">
    <source>
        <dbReference type="Proteomes" id="UP000799778"/>
    </source>
</evidence>
<evidence type="ECO:0000259" key="1">
    <source>
        <dbReference type="PROSITE" id="PS50097"/>
    </source>
</evidence>
<dbReference type="InterPro" id="IPR011333">
    <property type="entry name" value="SKP1/BTB/POZ_sf"/>
</dbReference>
<dbReference type="Gene3D" id="3.30.710.10">
    <property type="entry name" value="Potassium Channel Kv1.1, Chain A"/>
    <property type="match status" value="1"/>
</dbReference>
<organism evidence="2 3">
    <name type="scientific">Aaosphaeria arxii CBS 175.79</name>
    <dbReference type="NCBI Taxonomy" id="1450172"/>
    <lineage>
        <taxon>Eukaryota</taxon>
        <taxon>Fungi</taxon>
        <taxon>Dikarya</taxon>
        <taxon>Ascomycota</taxon>
        <taxon>Pezizomycotina</taxon>
        <taxon>Dothideomycetes</taxon>
        <taxon>Pleosporomycetidae</taxon>
        <taxon>Pleosporales</taxon>
        <taxon>Pleosporales incertae sedis</taxon>
        <taxon>Aaosphaeria</taxon>
    </lineage>
</organism>
<dbReference type="Proteomes" id="UP000799778">
    <property type="component" value="Unassembled WGS sequence"/>
</dbReference>
<dbReference type="PROSITE" id="PS50097">
    <property type="entry name" value="BTB"/>
    <property type="match status" value="1"/>
</dbReference>
<protein>
    <recommendedName>
        <fullName evidence="1">BTB domain-containing protein</fullName>
    </recommendedName>
</protein>
<reference evidence="2" key="1">
    <citation type="journal article" date="2020" name="Stud. Mycol.">
        <title>101 Dothideomycetes genomes: a test case for predicting lifestyles and emergence of pathogens.</title>
        <authorList>
            <person name="Haridas S."/>
            <person name="Albert R."/>
            <person name="Binder M."/>
            <person name="Bloem J."/>
            <person name="Labutti K."/>
            <person name="Salamov A."/>
            <person name="Andreopoulos B."/>
            <person name="Baker S."/>
            <person name="Barry K."/>
            <person name="Bills G."/>
            <person name="Bluhm B."/>
            <person name="Cannon C."/>
            <person name="Castanera R."/>
            <person name="Culley D."/>
            <person name="Daum C."/>
            <person name="Ezra D."/>
            <person name="Gonzalez J."/>
            <person name="Henrissat B."/>
            <person name="Kuo A."/>
            <person name="Liang C."/>
            <person name="Lipzen A."/>
            <person name="Lutzoni F."/>
            <person name="Magnuson J."/>
            <person name="Mondo S."/>
            <person name="Nolan M."/>
            <person name="Ohm R."/>
            <person name="Pangilinan J."/>
            <person name="Park H.-J."/>
            <person name="Ramirez L."/>
            <person name="Alfaro M."/>
            <person name="Sun H."/>
            <person name="Tritt A."/>
            <person name="Yoshinaga Y."/>
            <person name="Zwiers L.-H."/>
            <person name="Turgeon B."/>
            <person name="Goodwin S."/>
            <person name="Spatafora J."/>
            <person name="Crous P."/>
            <person name="Grigoriev I."/>
        </authorList>
    </citation>
    <scope>NUCLEOTIDE SEQUENCE</scope>
    <source>
        <strain evidence="2">CBS 175.79</strain>
    </source>
</reference>
<dbReference type="AlphaFoldDB" id="A0A6A5XNP2"/>
<gene>
    <name evidence="2" type="ORF">BU24DRAFT_451543</name>
</gene>
<dbReference type="PANTHER" id="PTHR47843:SF5">
    <property type="entry name" value="BTB_POZ DOMAIN PROTEIN"/>
    <property type="match status" value="1"/>
</dbReference>
<feature type="domain" description="BTB" evidence="1">
    <location>
        <begin position="23"/>
        <end position="94"/>
    </location>
</feature>
<dbReference type="Pfam" id="PF00651">
    <property type="entry name" value="BTB"/>
    <property type="match status" value="1"/>
</dbReference>
<keyword evidence="3" id="KW-1185">Reference proteome</keyword>